<keyword evidence="2" id="KW-1185">Reference proteome</keyword>
<reference evidence="1" key="1">
    <citation type="submission" date="2020-06" db="EMBL/GenBank/DDBJ databases">
        <title>WGS assembly of Ceratodon purpureus strain R40.</title>
        <authorList>
            <person name="Carey S.B."/>
            <person name="Jenkins J."/>
            <person name="Shu S."/>
            <person name="Lovell J.T."/>
            <person name="Sreedasyam A."/>
            <person name="Maumus F."/>
            <person name="Tiley G.P."/>
            <person name="Fernandez-Pozo N."/>
            <person name="Barry K."/>
            <person name="Chen C."/>
            <person name="Wang M."/>
            <person name="Lipzen A."/>
            <person name="Daum C."/>
            <person name="Saski C.A."/>
            <person name="Payton A.C."/>
            <person name="Mcbreen J.C."/>
            <person name="Conrad R.E."/>
            <person name="Kollar L.M."/>
            <person name="Olsson S."/>
            <person name="Huttunen S."/>
            <person name="Landis J.B."/>
            <person name="Wickett N.J."/>
            <person name="Johnson M.G."/>
            <person name="Rensing S.A."/>
            <person name="Grimwood J."/>
            <person name="Schmutz J."/>
            <person name="Mcdaniel S.F."/>
        </authorList>
    </citation>
    <scope>NUCLEOTIDE SEQUENCE</scope>
    <source>
        <strain evidence="1">R40</strain>
    </source>
</reference>
<evidence type="ECO:0000313" key="2">
    <source>
        <dbReference type="Proteomes" id="UP000822688"/>
    </source>
</evidence>
<accession>A0A8T0HM75</accession>
<sequence>MQTPIQPLFKNYNPNENLNLISSVEIGTCHTSNETDNSLLGLEIQDETYKASAAASASCRRRLFRAILASRSSSDSFFWLSTPSVSASSHDPSSRPRLALFLDILQ</sequence>
<organism evidence="1 2">
    <name type="scientific">Ceratodon purpureus</name>
    <name type="common">Fire moss</name>
    <name type="synonym">Dicranum purpureum</name>
    <dbReference type="NCBI Taxonomy" id="3225"/>
    <lineage>
        <taxon>Eukaryota</taxon>
        <taxon>Viridiplantae</taxon>
        <taxon>Streptophyta</taxon>
        <taxon>Embryophyta</taxon>
        <taxon>Bryophyta</taxon>
        <taxon>Bryophytina</taxon>
        <taxon>Bryopsida</taxon>
        <taxon>Dicranidae</taxon>
        <taxon>Pseudoditrichales</taxon>
        <taxon>Ditrichaceae</taxon>
        <taxon>Ceratodon</taxon>
    </lineage>
</organism>
<dbReference type="Proteomes" id="UP000822688">
    <property type="component" value="Chromosome V"/>
</dbReference>
<proteinExistence type="predicted"/>
<name>A0A8T0HM75_CERPU</name>
<dbReference type="AlphaFoldDB" id="A0A8T0HM75"/>
<comment type="caution">
    <text evidence="1">The sequence shown here is derived from an EMBL/GenBank/DDBJ whole genome shotgun (WGS) entry which is preliminary data.</text>
</comment>
<evidence type="ECO:0000313" key="1">
    <source>
        <dbReference type="EMBL" id="KAG0571917.1"/>
    </source>
</evidence>
<dbReference type="EMBL" id="CM026426">
    <property type="protein sequence ID" value="KAG0571917.1"/>
    <property type="molecule type" value="Genomic_DNA"/>
</dbReference>
<gene>
    <name evidence="1" type="ORF">KC19_VG053500</name>
</gene>
<protein>
    <submittedName>
        <fullName evidence="1">Uncharacterized protein</fullName>
    </submittedName>
</protein>